<name>A0AA88Y678_PINIB</name>
<feature type="domain" description="B box-type" evidence="8">
    <location>
        <begin position="376"/>
        <end position="420"/>
    </location>
</feature>
<dbReference type="PANTHER" id="PTHR24252">
    <property type="entry name" value="ACROSIN-RELATED"/>
    <property type="match status" value="1"/>
</dbReference>
<dbReference type="InterPro" id="IPR017907">
    <property type="entry name" value="Znf_RING_CS"/>
</dbReference>
<evidence type="ECO:0000313" key="11">
    <source>
        <dbReference type="Proteomes" id="UP001186944"/>
    </source>
</evidence>
<keyword evidence="4" id="KW-1015">Disulfide bond</keyword>
<dbReference type="PROSITE" id="PS50240">
    <property type="entry name" value="TRYPSIN_DOM"/>
    <property type="match status" value="1"/>
</dbReference>
<evidence type="ECO:0000259" key="7">
    <source>
        <dbReference type="PROSITE" id="PS50089"/>
    </source>
</evidence>
<dbReference type="Gene3D" id="2.40.10.10">
    <property type="entry name" value="Trypsin-like serine proteases"/>
    <property type="match status" value="1"/>
</dbReference>
<dbReference type="InterPro" id="IPR013083">
    <property type="entry name" value="Znf_RING/FYVE/PHD"/>
</dbReference>
<evidence type="ECO:0000256" key="4">
    <source>
        <dbReference type="ARBA" id="ARBA00023157"/>
    </source>
</evidence>
<evidence type="ECO:0000256" key="6">
    <source>
        <dbReference type="SAM" id="Coils"/>
    </source>
</evidence>
<keyword evidence="3" id="KW-0862">Zinc</keyword>
<dbReference type="CDD" id="cd00190">
    <property type="entry name" value="Tryp_SPc"/>
    <property type="match status" value="1"/>
</dbReference>
<evidence type="ECO:0000256" key="3">
    <source>
        <dbReference type="ARBA" id="ARBA00022833"/>
    </source>
</evidence>
<dbReference type="Gene3D" id="3.30.160.60">
    <property type="entry name" value="Classic Zinc Finger"/>
    <property type="match status" value="1"/>
</dbReference>
<dbReference type="InterPro" id="IPR009003">
    <property type="entry name" value="Peptidase_S1_PA"/>
</dbReference>
<dbReference type="PANTHER" id="PTHR24252:SF11">
    <property type="entry name" value="ATRIAL NATRIURETIC PEPTIDE-CONVERTING ENZYME ISOFORM X1"/>
    <property type="match status" value="1"/>
</dbReference>
<dbReference type="GO" id="GO:0004252">
    <property type="term" value="F:serine-type endopeptidase activity"/>
    <property type="evidence" value="ECO:0007669"/>
    <property type="project" value="InterPro"/>
</dbReference>
<dbReference type="EMBL" id="VSWD01000007">
    <property type="protein sequence ID" value="KAK3098561.1"/>
    <property type="molecule type" value="Genomic_DNA"/>
</dbReference>
<protein>
    <submittedName>
        <fullName evidence="10">Uncharacterized protein</fullName>
    </submittedName>
</protein>
<proteinExistence type="predicted"/>
<reference evidence="10" key="1">
    <citation type="submission" date="2019-08" db="EMBL/GenBank/DDBJ databases">
        <title>The improved chromosome-level genome for the pearl oyster Pinctada fucata martensii using PacBio sequencing and Hi-C.</title>
        <authorList>
            <person name="Zheng Z."/>
        </authorList>
    </citation>
    <scope>NUCLEOTIDE SEQUENCE</scope>
    <source>
        <strain evidence="10">ZZ-2019</strain>
        <tissue evidence="10">Adductor muscle</tissue>
    </source>
</reference>
<keyword evidence="6" id="KW-0175">Coiled coil</keyword>
<dbReference type="PROSITE" id="PS00134">
    <property type="entry name" value="TRYPSIN_HIS"/>
    <property type="match status" value="1"/>
</dbReference>
<sequence length="720" mass="81989">MIYEKDSSVVASSAVGTRSLPDNTNCGTQHYPPHASKRIVGGQEVRANSWPWMAALRFDGTLVCGGTVVRNNNGSMVVITAAHCVDGTLSDPNRWEVRLGFHSRNYPGASSYYRAFKVLKIIEHESFQSYNLQNDIAILILDGEVKESEGISPACVTRDIYYAGENCVSLGWGTTYQGGEVSDKLQEVYKPLLNTTSCYSYLQDLFEGTTMLCAGFESGGSGHCFDKMTEEEKEMADEKAKLLEDETVEFIQMEGSFNEEPIKEKKRNLIFDEERFEDTFLKCLICRETFDEDEKMPKMLPCHHTFCLDCLKQMFRVEGEFRRNLSSAFRSMPVAVKISCPTCREGLICSEAEIQRLPNDHTVRELVAFVHSTGRSDVQFCSKHKLQPLNFFCEPCILPVCCDCTVLDHKESSGHIVMNVDEAMKKYSPVLDETLTEMLNEEKALEEKRLALEKASDNIEQIQKELAIQIRQTFDRIRDAIDERERELYNASEHEIDKKRQEIKDQLDLVAGREEKIKAERTGLQDSKSAKNISAMFSHHQLAREALAEKVDISGPSRAIRDFAVKIYSVLQTFKRDHKMASTTDEHSVKVISPIRNRTASEEETIKQLKAGFDLSQALGGSTESLREKKTFIVDEDNFEEGNVVEKIHDAFEKLRTLLNEREKEVVESAQQQAENEKQKLKDKVDKIDKRCDVIDEKTQSLEKIKDEGKMEDLYRTSQM</sequence>
<feature type="domain" description="Peptidase S1" evidence="9">
    <location>
        <begin position="39"/>
        <end position="224"/>
    </location>
</feature>
<evidence type="ECO:0000259" key="8">
    <source>
        <dbReference type="PROSITE" id="PS50119"/>
    </source>
</evidence>
<dbReference type="PROSITE" id="PS50089">
    <property type="entry name" value="ZF_RING_2"/>
    <property type="match status" value="1"/>
</dbReference>
<dbReference type="SMART" id="SM00020">
    <property type="entry name" value="Tryp_SPc"/>
    <property type="match status" value="1"/>
</dbReference>
<evidence type="ECO:0000259" key="9">
    <source>
        <dbReference type="PROSITE" id="PS50240"/>
    </source>
</evidence>
<evidence type="ECO:0000256" key="1">
    <source>
        <dbReference type="ARBA" id="ARBA00022723"/>
    </source>
</evidence>
<organism evidence="10 11">
    <name type="scientific">Pinctada imbricata</name>
    <name type="common">Atlantic pearl-oyster</name>
    <name type="synonym">Pinctada martensii</name>
    <dbReference type="NCBI Taxonomy" id="66713"/>
    <lineage>
        <taxon>Eukaryota</taxon>
        <taxon>Metazoa</taxon>
        <taxon>Spiralia</taxon>
        <taxon>Lophotrochozoa</taxon>
        <taxon>Mollusca</taxon>
        <taxon>Bivalvia</taxon>
        <taxon>Autobranchia</taxon>
        <taxon>Pteriomorphia</taxon>
        <taxon>Pterioida</taxon>
        <taxon>Pterioidea</taxon>
        <taxon>Pteriidae</taxon>
        <taxon>Pinctada</taxon>
    </lineage>
</organism>
<dbReference type="InterPro" id="IPR018114">
    <property type="entry name" value="TRYPSIN_HIS"/>
</dbReference>
<dbReference type="InterPro" id="IPR043504">
    <property type="entry name" value="Peptidase_S1_PA_chymotrypsin"/>
</dbReference>
<dbReference type="GO" id="GO:0006508">
    <property type="term" value="P:proteolysis"/>
    <property type="evidence" value="ECO:0007669"/>
    <property type="project" value="InterPro"/>
</dbReference>
<dbReference type="Pfam" id="PF13445">
    <property type="entry name" value="zf-RING_UBOX"/>
    <property type="match status" value="1"/>
</dbReference>
<dbReference type="AlphaFoldDB" id="A0AA88Y678"/>
<dbReference type="SUPFAM" id="SSF57850">
    <property type="entry name" value="RING/U-box"/>
    <property type="match status" value="1"/>
</dbReference>
<evidence type="ECO:0000313" key="10">
    <source>
        <dbReference type="EMBL" id="KAK3098561.1"/>
    </source>
</evidence>
<comment type="caution">
    <text evidence="10">The sequence shown here is derived from an EMBL/GenBank/DDBJ whole genome shotgun (WGS) entry which is preliminary data.</text>
</comment>
<evidence type="ECO:0000256" key="2">
    <source>
        <dbReference type="ARBA" id="ARBA00022771"/>
    </source>
</evidence>
<dbReference type="Proteomes" id="UP001186944">
    <property type="component" value="Unassembled WGS sequence"/>
</dbReference>
<dbReference type="FunFam" id="2.40.10.10:FF:000068">
    <property type="entry name" value="transmembrane protease serine 2"/>
    <property type="match status" value="1"/>
</dbReference>
<accession>A0AA88Y678</accession>
<feature type="coiled-coil region" evidence="6">
    <location>
        <begin position="435"/>
        <end position="509"/>
    </location>
</feature>
<dbReference type="InterPro" id="IPR027370">
    <property type="entry name" value="Znf-RING_euk"/>
</dbReference>
<keyword evidence="11" id="KW-1185">Reference proteome</keyword>
<dbReference type="PROSITE" id="PS00518">
    <property type="entry name" value="ZF_RING_1"/>
    <property type="match status" value="1"/>
</dbReference>
<keyword evidence="1" id="KW-0479">Metal-binding</keyword>
<dbReference type="Gene3D" id="3.30.40.10">
    <property type="entry name" value="Zinc/RING finger domain, C3HC4 (zinc finger)"/>
    <property type="match status" value="1"/>
</dbReference>
<dbReference type="SMART" id="SM00184">
    <property type="entry name" value="RING"/>
    <property type="match status" value="1"/>
</dbReference>
<dbReference type="PROSITE" id="PS50119">
    <property type="entry name" value="ZF_BBOX"/>
    <property type="match status" value="1"/>
</dbReference>
<gene>
    <name evidence="10" type="ORF">FSP39_020650</name>
</gene>
<dbReference type="Pfam" id="PF00643">
    <property type="entry name" value="zf-B_box"/>
    <property type="match status" value="1"/>
</dbReference>
<dbReference type="SUPFAM" id="SSF50494">
    <property type="entry name" value="Trypsin-like serine proteases"/>
    <property type="match status" value="1"/>
</dbReference>
<feature type="domain" description="RING-type" evidence="7">
    <location>
        <begin position="283"/>
        <end position="344"/>
    </location>
</feature>
<dbReference type="SUPFAM" id="SSF57845">
    <property type="entry name" value="B-box zinc-binding domain"/>
    <property type="match status" value="1"/>
</dbReference>
<dbReference type="InterPro" id="IPR000315">
    <property type="entry name" value="Znf_B-box"/>
</dbReference>
<dbReference type="SMART" id="SM00336">
    <property type="entry name" value="BBOX"/>
    <property type="match status" value="1"/>
</dbReference>
<feature type="coiled-coil region" evidence="6">
    <location>
        <begin position="660"/>
        <end position="698"/>
    </location>
</feature>
<evidence type="ECO:0000256" key="5">
    <source>
        <dbReference type="PROSITE-ProRule" id="PRU00024"/>
    </source>
</evidence>
<keyword evidence="2 5" id="KW-0863">Zinc-finger</keyword>
<dbReference type="InterPro" id="IPR001254">
    <property type="entry name" value="Trypsin_dom"/>
</dbReference>
<dbReference type="GO" id="GO:0008270">
    <property type="term" value="F:zinc ion binding"/>
    <property type="evidence" value="ECO:0007669"/>
    <property type="project" value="UniProtKB-KW"/>
</dbReference>
<dbReference type="Pfam" id="PF00089">
    <property type="entry name" value="Trypsin"/>
    <property type="match status" value="1"/>
</dbReference>
<dbReference type="InterPro" id="IPR001841">
    <property type="entry name" value="Znf_RING"/>
</dbReference>